<evidence type="ECO:0000313" key="2">
    <source>
        <dbReference type="EMBL" id="MBM7470813.1"/>
    </source>
</evidence>
<dbReference type="EMBL" id="JAFBBU010000001">
    <property type="protein sequence ID" value="MBM7470813.1"/>
    <property type="molecule type" value="Genomic_DNA"/>
</dbReference>
<keyword evidence="3" id="KW-1185">Reference proteome</keyword>
<evidence type="ECO:0000313" key="3">
    <source>
        <dbReference type="Proteomes" id="UP000776164"/>
    </source>
</evidence>
<keyword evidence="1" id="KW-1133">Transmembrane helix</keyword>
<sequence length="55" mass="5998">MLSTFFAALTDISAGTYYGFGNFLIQSGNLIVIIVMLVLFVLALVLPFPGTRRSK</sequence>
<gene>
    <name evidence="2" type="ORF">JOE66_000447</name>
</gene>
<dbReference type="Proteomes" id="UP000776164">
    <property type="component" value="Unassembled WGS sequence"/>
</dbReference>
<comment type="caution">
    <text evidence="2">The sequence shown here is derived from an EMBL/GenBank/DDBJ whole genome shotgun (WGS) entry which is preliminary data.</text>
</comment>
<feature type="transmembrane region" description="Helical" evidence="1">
    <location>
        <begin position="30"/>
        <end position="48"/>
    </location>
</feature>
<keyword evidence="1" id="KW-0812">Transmembrane</keyword>
<dbReference type="RefSeq" id="WP_205106514.1">
    <property type="nucleotide sequence ID" value="NZ_BAAAHT010000018.1"/>
</dbReference>
<name>A0ABS2L161_9MICO</name>
<accession>A0ABS2L161</accession>
<evidence type="ECO:0000256" key="1">
    <source>
        <dbReference type="SAM" id="Phobius"/>
    </source>
</evidence>
<reference evidence="2 3" key="1">
    <citation type="submission" date="2021-01" db="EMBL/GenBank/DDBJ databases">
        <title>Sequencing the genomes of 1000 actinobacteria strains.</title>
        <authorList>
            <person name="Klenk H.-P."/>
        </authorList>
    </citation>
    <scope>NUCLEOTIDE SEQUENCE [LARGE SCALE GENOMIC DNA]</scope>
    <source>
        <strain evidence="2 3">DSM 13057</strain>
    </source>
</reference>
<proteinExistence type="predicted"/>
<organism evidence="2 3">
    <name type="scientific">Subtercola frigoramans</name>
    <dbReference type="NCBI Taxonomy" id="120298"/>
    <lineage>
        <taxon>Bacteria</taxon>
        <taxon>Bacillati</taxon>
        <taxon>Actinomycetota</taxon>
        <taxon>Actinomycetes</taxon>
        <taxon>Micrococcales</taxon>
        <taxon>Microbacteriaceae</taxon>
        <taxon>Subtercola</taxon>
    </lineage>
</organism>
<protein>
    <submittedName>
        <fullName evidence="2">Uncharacterized protein</fullName>
    </submittedName>
</protein>
<keyword evidence="1" id="KW-0472">Membrane</keyword>